<dbReference type="GO" id="GO:0097192">
    <property type="term" value="P:extrinsic apoptotic signaling pathway in absence of ligand"/>
    <property type="evidence" value="ECO:0007669"/>
    <property type="project" value="TreeGrafter"/>
</dbReference>
<accession>A0AAW1IWZ8</accession>
<evidence type="ECO:0000256" key="5">
    <source>
        <dbReference type="ARBA" id="ARBA00022989"/>
    </source>
</evidence>
<protein>
    <submittedName>
        <fullName evidence="9">Apoptosis regulator protein, Bcl-2 family</fullName>
    </submittedName>
</protein>
<keyword evidence="3 7" id="KW-0812">Transmembrane</keyword>
<feature type="transmembrane region" description="Helical" evidence="7">
    <location>
        <begin position="299"/>
        <end position="321"/>
    </location>
</feature>
<evidence type="ECO:0000259" key="8">
    <source>
        <dbReference type="SMART" id="SM00337"/>
    </source>
</evidence>
<keyword evidence="4" id="KW-0053">Apoptosis</keyword>
<dbReference type="EMBL" id="JASPKY010000507">
    <property type="protein sequence ID" value="KAK9694636.1"/>
    <property type="molecule type" value="Genomic_DNA"/>
</dbReference>
<dbReference type="InterPro" id="IPR002475">
    <property type="entry name" value="Bcl2-like"/>
</dbReference>
<dbReference type="GO" id="GO:0042981">
    <property type="term" value="P:regulation of apoptotic process"/>
    <property type="evidence" value="ECO:0007669"/>
    <property type="project" value="InterPro"/>
</dbReference>
<dbReference type="GO" id="GO:0051400">
    <property type="term" value="F:BH domain binding"/>
    <property type="evidence" value="ECO:0007669"/>
    <property type="project" value="TreeGrafter"/>
</dbReference>
<sequence>MFVYGFIVGVGYDIVQISSDFMSLLKPPDHMDNDVNQNDSKKVTLDGAPSALPKIFVEKIPTAKRKFSLTAALHANLLGVTPLKVDEPPSNFNTKRRFSNVGDVVSRKLSTTIGWRTPSVPPDEVIAQGRVLCGQYIRNRLKRSGIFSKKLGLYRLRSMVGTSSAIIVREVFPSLVCAGTEIERLHPKLYTNVARQASMSPGGVLVSDKAAATLLSAIGHDLFKADITWGKVVSIFAVAGGLAVDCVCQGHPEYLHGLMEGMVEVLEESLADWVAMNGGWTGLSNQCRSPDEDISLTEYASIFLMALVGLLIAYLIILFFWEVLFPTKKMSLD</sequence>
<reference evidence="9 10" key="1">
    <citation type="journal article" date="2024" name="BMC Genomics">
        <title>De novo assembly and annotation of Popillia japonica's genome with initial clues to its potential as an invasive pest.</title>
        <authorList>
            <person name="Cucini C."/>
            <person name="Boschi S."/>
            <person name="Funari R."/>
            <person name="Cardaioli E."/>
            <person name="Iannotti N."/>
            <person name="Marturano G."/>
            <person name="Paoli F."/>
            <person name="Bruttini M."/>
            <person name="Carapelli A."/>
            <person name="Frati F."/>
            <person name="Nardi F."/>
        </authorList>
    </citation>
    <scope>NUCLEOTIDE SEQUENCE [LARGE SCALE GENOMIC DNA]</scope>
    <source>
        <strain evidence="9">DMR45628</strain>
    </source>
</reference>
<gene>
    <name evidence="9" type="ORF">QE152_g33398</name>
</gene>
<dbReference type="CDD" id="cd06845">
    <property type="entry name" value="Bcl-2_like"/>
    <property type="match status" value="1"/>
</dbReference>
<evidence type="ECO:0000256" key="6">
    <source>
        <dbReference type="ARBA" id="ARBA00023136"/>
    </source>
</evidence>
<dbReference type="Proteomes" id="UP001458880">
    <property type="component" value="Unassembled WGS sequence"/>
</dbReference>
<proteinExistence type="inferred from homology"/>
<evidence type="ECO:0000256" key="1">
    <source>
        <dbReference type="ARBA" id="ARBA00004167"/>
    </source>
</evidence>
<dbReference type="Pfam" id="PF00452">
    <property type="entry name" value="Bcl-2"/>
    <property type="match status" value="1"/>
</dbReference>
<dbReference type="GO" id="GO:0001836">
    <property type="term" value="P:release of cytochrome c from mitochondria"/>
    <property type="evidence" value="ECO:0007669"/>
    <property type="project" value="TreeGrafter"/>
</dbReference>
<name>A0AAW1IWZ8_POPJA</name>
<evidence type="ECO:0000256" key="7">
    <source>
        <dbReference type="SAM" id="Phobius"/>
    </source>
</evidence>
<dbReference type="InterPro" id="IPR036834">
    <property type="entry name" value="Bcl-2-like_sf"/>
</dbReference>
<dbReference type="Gene3D" id="1.10.437.10">
    <property type="entry name" value="Blc2-like"/>
    <property type="match status" value="1"/>
</dbReference>
<evidence type="ECO:0000256" key="3">
    <source>
        <dbReference type="ARBA" id="ARBA00022692"/>
    </source>
</evidence>
<dbReference type="PANTHER" id="PTHR11256">
    <property type="entry name" value="BCL-2 RELATED"/>
    <property type="match status" value="1"/>
</dbReference>
<dbReference type="AlphaFoldDB" id="A0AAW1IWZ8"/>
<evidence type="ECO:0000313" key="10">
    <source>
        <dbReference type="Proteomes" id="UP001458880"/>
    </source>
</evidence>
<dbReference type="InterPro" id="IPR026298">
    <property type="entry name" value="Bcl-2_fam"/>
</dbReference>
<dbReference type="GO" id="GO:0008630">
    <property type="term" value="P:intrinsic apoptotic signaling pathway in response to DNA damage"/>
    <property type="evidence" value="ECO:0007669"/>
    <property type="project" value="TreeGrafter"/>
</dbReference>
<dbReference type="PRINTS" id="PR01862">
    <property type="entry name" value="BCL2FAMILY"/>
</dbReference>
<dbReference type="PROSITE" id="PS50062">
    <property type="entry name" value="BCL2_FAMILY"/>
    <property type="match status" value="1"/>
</dbReference>
<evidence type="ECO:0000256" key="2">
    <source>
        <dbReference type="ARBA" id="ARBA00009458"/>
    </source>
</evidence>
<dbReference type="SMART" id="SM00337">
    <property type="entry name" value="BCL"/>
    <property type="match status" value="1"/>
</dbReference>
<dbReference type="FunFam" id="1.10.437.10:FF:000009">
    <property type="entry name" value="Uncharacterized protein, isoform A"/>
    <property type="match status" value="1"/>
</dbReference>
<dbReference type="SUPFAM" id="SSF56854">
    <property type="entry name" value="Bcl-2 inhibitors of programmed cell death"/>
    <property type="match status" value="1"/>
</dbReference>
<keyword evidence="6 7" id="KW-0472">Membrane</keyword>
<organism evidence="9 10">
    <name type="scientific">Popillia japonica</name>
    <name type="common">Japanese beetle</name>
    <dbReference type="NCBI Taxonomy" id="7064"/>
    <lineage>
        <taxon>Eukaryota</taxon>
        <taxon>Metazoa</taxon>
        <taxon>Ecdysozoa</taxon>
        <taxon>Arthropoda</taxon>
        <taxon>Hexapoda</taxon>
        <taxon>Insecta</taxon>
        <taxon>Pterygota</taxon>
        <taxon>Neoptera</taxon>
        <taxon>Endopterygota</taxon>
        <taxon>Coleoptera</taxon>
        <taxon>Polyphaga</taxon>
        <taxon>Scarabaeiformia</taxon>
        <taxon>Scarabaeidae</taxon>
        <taxon>Rutelinae</taxon>
        <taxon>Popillia</taxon>
    </lineage>
</organism>
<comment type="subcellular location">
    <subcellularLocation>
        <location evidence="1">Membrane</location>
        <topology evidence="1">Single-pass membrane protein</topology>
    </subcellularLocation>
</comment>
<dbReference type="InterPro" id="IPR046371">
    <property type="entry name" value="Bcl-2_BH1-3"/>
</dbReference>
<evidence type="ECO:0000256" key="4">
    <source>
        <dbReference type="ARBA" id="ARBA00022703"/>
    </source>
</evidence>
<comment type="similarity">
    <text evidence="2">Belongs to the Bcl-2 family.</text>
</comment>
<dbReference type="GO" id="GO:0005741">
    <property type="term" value="C:mitochondrial outer membrane"/>
    <property type="evidence" value="ECO:0007669"/>
    <property type="project" value="TreeGrafter"/>
</dbReference>
<feature type="domain" description="Bcl-2 Bcl-2 homology region 1-3" evidence="8">
    <location>
        <begin position="175"/>
        <end position="280"/>
    </location>
</feature>
<dbReference type="PANTHER" id="PTHR11256:SF48">
    <property type="entry name" value="BCL-2-RELATED OVARIAN KILLER PROTEIN"/>
    <property type="match status" value="1"/>
</dbReference>
<keyword evidence="10" id="KW-1185">Reference proteome</keyword>
<evidence type="ECO:0000313" key="9">
    <source>
        <dbReference type="EMBL" id="KAK9694636.1"/>
    </source>
</evidence>
<keyword evidence="5 7" id="KW-1133">Transmembrane helix</keyword>
<comment type="caution">
    <text evidence="9">The sequence shown here is derived from an EMBL/GenBank/DDBJ whole genome shotgun (WGS) entry which is preliminary data.</text>
</comment>